<protein>
    <recommendedName>
        <fullName evidence="4">Secreted protein</fullName>
    </recommendedName>
</protein>
<proteinExistence type="predicted"/>
<dbReference type="Proteomes" id="UP001500460">
    <property type="component" value="Unassembled WGS sequence"/>
</dbReference>
<feature type="compositionally biased region" description="Basic and acidic residues" evidence="1">
    <location>
        <begin position="8"/>
        <end position="38"/>
    </location>
</feature>
<accession>A0ABN3K7T2</accession>
<evidence type="ECO:0000256" key="1">
    <source>
        <dbReference type="SAM" id="MobiDB-lite"/>
    </source>
</evidence>
<gene>
    <name evidence="2" type="ORF">GCM10010421_46300</name>
</gene>
<dbReference type="EMBL" id="BAAATK010000034">
    <property type="protein sequence ID" value="GAA2448858.1"/>
    <property type="molecule type" value="Genomic_DNA"/>
</dbReference>
<evidence type="ECO:0008006" key="4">
    <source>
        <dbReference type="Google" id="ProtNLM"/>
    </source>
</evidence>
<organism evidence="2 3">
    <name type="scientific">Streptomyces glaucus</name>
    <dbReference type="NCBI Taxonomy" id="284029"/>
    <lineage>
        <taxon>Bacteria</taxon>
        <taxon>Bacillati</taxon>
        <taxon>Actinomycetota</taxon>
        <taxon>Actinomycetes</taxon>
        <taxon>Kitasatosporales</taxon>
        <taxon>Streptomycetaceae</taxon>
        <taxon>Streptomyces</taxon>
    </lineage>
</organism>
<name>A0ABN3K7T2_9ACTN</name>
<feature type="compositionally biased region" description="Basic and acidic residues" evidence="1">
    <location>
        <begin position="65"/>
        <end position="78"/>
    </location>
</feature>
<evidence type="ECO:0000313" key="2">
    <source>
        <dbReference type="EMBL" id="GAA2448858.1"/>
    </source>
</evidence>
<feature type="region of interest" description="Disordered" evidence="1">
    <location>
        <begin position="1"/>
        <end position="105"/>
    </location>
</feature>
<sequence length="105" mass="11445">MRGSARWAEPRAADTGRREDRAADLHGPARADTTETHPRSRIPTRTGTPGVHRGTPYGKIRHAGIRQDRSRHAEDRHAGRAASGRPGVKGVTAPELRPARVRGYG</sequence>
<comment type="caution">
    <text evidence="2">The sequence shown here is derived from an EMBL/GenBank/DDBJ whole genome shotgun (WGS) entry which is preliminary data.</text>
</comment>
<evidence type="ECO:0000313" key="3">
    <source>
        <dbReference type="Proteomes" id="UP001500460"/>
    </source>
</evidence>
<reference evidence="2 3" key="1">
    <citation type="journal article" date="2019" name="Int. J. Syst. Evol. Microbiol.">
        <title>The Global Catalogue of Microorganisms (GCM) 10K type strain sequencing project: providing services to taxonomists for standard genome sequencing and annotation.</title>
        <authorList>
            <consortium name="The Broad Institute Genomics Platform"/>
            <consortium name="The Broad Institute Genome Sequencing Center for Infectious Disease"/>
            <person name="Wu L."/>
            <person name="Ma J."/>
        </authorList>
    </citation>
    <scope>NUCLEOTIDE SEQUENCE [LARGE SCALE GENOMIC DNA]</scope>
    <source>
        <strain evidence="2 3">JCM 6922</strain>
    </source>
</reference>
<keyword evidence="3" id="KW-1185">Reference proteome</keyword>